<accession>D2R5K6</accession>
<feature type="signal peptide" evidence="3">
    <location>
        <begin position="1"/>
        <end position="21"/>
    </location>
</feature>
<dbReference type="InterPro" id="IPR036514">
    <property type="entry name" value="SGNH_hydro_sf"/>
</dbReference>
<dbReference type="STRING" id="530564.Psta_2519"/>
<gene>
    <name evidence="5" type="ordered locus">Psta_2519</name>
</gene>
<keyword evidence="3" id="KW-0732">Signal</keyword>
<dbReference type="eggNOG" id="COG3345">
    <property type="taxonomic scope" value="Bacteria"/>
</dbReference>
<dbReference type="PANTHER" id="PTHR31988">
    <property type="entry name" value="ESTERASE, PUTATIVE (DUF303)-RELATED"/>
    <property type="match status" value="1"/>
</dbReference>
<feature type="chain" id="PRO_5003036060" description="Sialate O-acetylesterase domain-containing protein" evidence="3">
    <location>
        <begin position="22"/>
        <end position="373"/>
    </location>
</feature>
<protein>
    <recommendedName>
        <fullName evidence="4">Sialate O-acetylesterase domain-containing protein</fullName>
    </recommendedName>
</protein>
<evidence type="ECO:0000313" key="5">
    <source>
        <dbReference type="EMBL" id="ADB17188.1"/>
    </source>
</evidence>
<dbReference type="Proteomes" id="UP000001887">
    <property type="component" value="Chromosome"/>
</dbReference>
<feature type="region of interest" description="Disordered" evidence="2">
    <location>
        <begin position="24"/>
        <end position="51"/>
    </location>
</feature>
<organism evidence="5 6">
    <name type="scientific">Pirellula staleyi (strain ATCC 27377 / DSM 6068 / ICPB 4128)</name>
    <name type="common">Pirella staleyi</name>
    <dbReference type="NCBI Taxonomy" id="530564"/>
    <lineage>
        <taxon>Bacteria</taxon>
        <taxon>Pseudomonadati</taxon>
        <taxon>Planctomycetota</taxon>
        <taxon>Planctomycetia</taxon>
        <taxon>Pirellulales</taxon>
        <taxon>Pirellulaceae</taxon>
        <taxon>Pirellula</taxon>
    </lineage>
</organism>
<dbReference type="InterPro" id="IPR052940">
    <property type="entry name" value="Carb_Esterase_6"/>
</dbReference>
<proteinExistence type="predicted"/>
<evidence type="ECO:0000313" key="6">
    <source>
        <dbReference type="Proteomes" id="UP000001887"/>
    </source>
</evidence>
<dbReference type="SUPFAM" id="SSF52266">
    <property type="entry name" value="SGNH hydrolase"/>
    <property type="match status" value="1"/>
</dbReference>
<keyword evidence="6" id="KW-1185">Reference proteome</keyword>
<evidence type="ECO:0000256" key="3">
    <source>
        <dbReference type="SAM" id="SignalP"/>
    </source>
</evidence>
<reference evidence="5 6" key="1">
    <citation type="journal article" date="2009" name="Stand. Genomic Sci.">
        <title>Complete genome sequence of Pirellula staleyi type strain (ATCC 27377).</title>
        <authorList>
            <person name="Clum A."/>
            <person name="Tindall B.J."/>
            <person name="Sikorski J."/>
            <person name="Ivanova N."/>
            <person name="Mavrommatis K."/>
            <person name="Lucas S."/>
            <person name="Glavina del Rio T."/>
            <person name="Nolan M."/>
            <person name="Chen F."/>
            <person name="Tice H."/>
            <person name="Pitluck S."/>
            <person name="Cheng J.F."/>
            <person name="Chertkov O."/>
            <person name="Brettin T."/>
            <person name="Han C."/>
            <person name="Detter J.C."/>
            <person name="Kuske C."/>
            <person name="Bruce D."/>
            <person name="Goodwin L."/>
            <person name="Ovchinikova G."/>
            <person name="Pati A."/>
            <person name="Mikhailova N."/>
            <person name="Chen A."/>
            <person name="Palaniappan K."/>
            <person name="Land M."/>
            <person name="Hauser L."/>
            <person name="Chang Y.J."/>
            <person name="Jeffries C.D."/>
            <person name="Chain P."/>
            <person name="Rohde M."/>
            <person name="Goker M."/>
            <person name="Bristow J."/>
            <person name="Eisen J.A."/>
            <person name="Markowitz V."/>
            <person name="Hugenholtz P."/>
            <person name="Kyrpides N.C."/>
            <person name="Klenk H.P."/>
            <person name="Lapidus A."/>
        </authorList>
    </citation>
    <scope>NUCLEOTIDE SEQUENCE [LARGE SCALE GENOMIC DNA]</scope>
    <source>
        <strain evidence="6">ATCC 27377 / DSM 6068 / ICPB 4128</strain>
    </source>
</reference>
<evidence type="ECO:0000259" key="4">
    <source>
        <dbReference type="Pfam" id="PF03629"/>
    </source>
</evidence>
<name>D2R5K6_PIRSD</name>
<dbReference type="KEGG" id="psl:Psta_2519"/>
<dbReference type="PANTHER" id="PTHR31988:SF19">
    <property type="entry name" value="9-O-ACETYL-N-ACETYLNEURAMINIC ACID DEACETYLASE-RELATED"/>
    <property type="match status" value="1"/>
</dbReference>
<feature type="domain" description="Sialate O-acetylesterase" evidence="4">
    <location>
        <begin position="239"/>
        <end position="290"/>
    </location>
</feature>
<keyword evidence="1" id="KW-0378">Hydrolase</keyword>
<dbReference type="Gene3D" id="3.40.50.1110">
    <property type="entry name" value="SGNH hydrolase"/>
    <property type="match status" value="1"/>
</dbReference>
<dbReference type="Pfam" id="PF03629">
    <property type="entry name" value="SASA"/>
    <property type="match status" value="1"/>
</dbReference>
<dbReference type="GO" id="GO:0016788">
    <property type="term" value="F:hydrolase activity, acting on ester bonds"/>
    <property type="evidence" value="ECO:0007669"/>
    <property type="project" value="UniProtKB-ARBA"/>
</dbReference>
<dbReference type="AlphaFoldDB" id="D2R5K6"/>
<dbReference type="InterPro" id="IPR005181">
    <property type="entry name" value="SASA"/>
</dbReference>
<evidence type="ECO:0000256" key="2">
    <source>
        <dbReference type="SAM" id="MobiDB-lite"/>
    </source>
</evidence>
<evidence type="ECO:0000256" key="1">
    <source>
        <dbReference type="ARBA" id="ARBA00022801"/>
    </source>
</evidence>
<dbReference type="EMBL" id="CP001848">
    <property type="protein sequence ID" value="ADB17188.1"/>
    <property type="molecule type" value="Genomic_DNA"/>
</dbReference>
<dbReference type="HOGENOM" id="CLU_771295_0_0_0"/>
<sequence length="373" mass="41511" precursor="true">MKSCATFACFILLTAASLMHAAEPAQAPAAPPSPDTTAQHQLPRPDGKPADLTKPIKVYIMLGQSNMLGFGRVGPKELNGTLEYMVKEKGKYPYLIDDAGAWTTRQDVRYVHVMDQRGVDYKDMEKFGDVRNEWLTPNKSFGPELGFGHVLGTFHEEPVLLLKACIGNRSLGWDLLPPGSERFEHEGKIYAGYKDVSNFWEKGTEPKPVSWYAGRQYDADTAHAKAVLKNLEKYYPGYKGQGYEVAGFVWWQGHKDQNAAHAGRYEQNLVHLIKTLRKDFDAPNAKFVVATGCGTPGLEGFALQIAEAQLAVSGEKGKYPEFAGNVKSVDVRPFWRDASVSPNNQGYHYNHNAETYFEVGNSLGWAMVDLLKK</sequence>